<dbReference type="CDD" id="cd16325">
    <property type="entry name" value="LolA"/>
    <property type="match status" value="1"/>
</dbReference>
<evidence type="ECO:0000313" key="4">
    <source>
        <dbReference type="Proteomes" id="UP000006365"/>
    </source>
</evidence>
<dbReference type="Pfam" id="PF03548">
    <property type="entry name" value="LolA"/>
    <property type="match status" value="1"/>
</dbReference>
<evidence type="ECO:0000256" key="2">
    <source>
        <dbReference type="SAM" id="SignalP"/>
    </source>
</evidence>
<feature type="signal peptide" evidence="2">
    <location>
        <begin position="1"/>
        <end position="26"/>
    </location>
</feature>
<dbReference type="SUPFAM" id="SSF89392">
    <property type="entry name" value="Prokaryotic lipoproteins and lipoprotein localization factors"/>
    <property type="match status" value="1"/>
</dbReference>
<evidence type="ECO:0000256" key="1">
    <source>
        <dbReference type="ARBA" id="ARBA00022729"/>
    </source>
</evidence>
<reference evidence="3 4" key="1">
    <citation type="journal article" date="2011" name="Stand. Genomic Sci.">
        <title>Complete genome sequence of Desulfobulbus propionicus type strain (1pr3).</title>
        <authorList>
            <person name="Pagani I."/>
            <person name="Lapidus A."/>
            <person name="Nolan M."/>
            <person name="Lucas S."/>
            <person name="Hammon N."/>
            <person name="Deshpande S."/>
            <person name="Cheng J.F."/>
            <person name="Chertkov O."/>
            <person name="Davenport K."/>
            <person name="Tapia R."/>
            <person name="Han C."/>
            <person name="Goodwin L."/>
            <person name="Pitluck S."/>
            <person name="Liolios K."/>
            <person name="Mavromatis K."/>
            <person name="Ivanova N."/>
            <person name="Mikhailova N."/>
            <person name="Pati A."/>
            <person name="Chen A."/>
            <person name="Palaniappan K."/>
            <person name="Land M."/>
            <person name="Hauser L."/>
            <person name="Chang Y.J."/>
            <person name="Jeffries C.D."/>
            <person name="Detter J.C."/>
            <person name="Brambilla E."/>
            <person name="Kannan K.P."/>
            <person name="Djao O.D."/>
            <person name="Rohde M."/>
            <person name="Pukall R."/>
            <person name="Spring S."/>
            <person name="Goker M."/>
            <person name="Sikorski J."/>
            <person name="Woyke T."/>
            <person name="Bristow J."/>
            <person name="Eisen J.A."/>
            <person name="Markowitz V."/>
            <person name="Hugenholtz P."/>
            <person name="Kyrpides N.C."/>
            <person name="Klenk H.P."/>
        </authorList>
    </citation>
    <scope>NUCLEOTIDE SEQUENCE [LARGE SCALE GENOMIC DNA]</scope>
    <source>
        <strain evidence="4">ATCC 33891 / DSM 2032 / 1pr3</strain>
    </source>
</reference>
<feature type="chain" id="PRO_5031094779" evidence="2">
    <location>
        <begin position="27"/>
        <end position="241"/>
    </location>
</feature>
<proteinExistence type="predicted"/>
<dbReference type="RefSeq" id="WP_015725444.1">
    <property type="nucleotide sequence ID" value="NC_014972.1"/>
</dbReference>
<dbReference type="InterPro" id="IPR004564">
    <property type="entry name" value="OM_lipoprot_carrier_LolA-like"/>
</dbReference>
<dbReference type="Gene3D" id="2.50.20.10">
    <property type="entry name" value="Lipoprotein localisation LolA/LolB/LppX"/>
    <property type="match status" value="1"/>
</dbReference>
<keyword evidence="1 2" id="KW-0732">Signal</keyword>
<organism evidence="3 4">
    <name type="scientific">Desulfobulbus propionicus (strain ATCC 33891 / DSM 2032 / VKM B-1956 / 1pr3)</name>
    <dbReference type="NCBI Taxonomy" id="577650"/>
    <lineage>
        <taxon>Bacteria</taxon>
        <taxon>Pseudomonadati</taxon>
        <taxon>Thermodesulfobacteriota</taxon>
        <taxon>Desulfobulbia</taxon>
        <taxon>Desulfobulbales</taxon>
        <taxon>Desulfobulbaceae</taxon>
        <taxon>Desulfobulbus</taxon>
    </lineage>
</organism>
<dbReference type="Proteomes" id="UP000006365">
    <property type="component" value="Chromosome"/>
</dbReference>
<protein>
    <submittedName>
        <fullName evidence="3">Outer membrane lipoprotein carrier protein LolA</fullName>
    </submittedName>
</protein>
<dbReference type="KEGG" id="dpr:Despr_2785"/>
<name>A0A7U3YP19_DESPD</name>
<dbReference type="PANTHER" id="PTHR35869">
    <property type="entry name" value="OUTER-MEMBRANE LIPOPROTEIN CARRIER PROTEIN"/>
    <property type="match status" value="1"/>
</dbReference>
<dbReference type="InterPro" id="IPR029046">
    <property type="entry name" value="LolA/LolB/LppX"/>
</dbReference>
<dbReference type="PANTHER" id="PTHR35869:SF1">
    <property type="entry name" value="OUTER-MEMBRANE LIPOPROTEIN CARRIER PROTEIN"/>
    <property type="match status" value="1"/>
</dbReference>
<evidence type="ECO:0000313" key="3">
    <source>
        <dbReference type="EMBL" id="ADW18919.1"/>
    </source>
</evidence>
<keyword evidence="4" id="KW-1185">Reference proteome</keyword>
<gene>
    <name evidence="3" type="ordered locus">Despr_2785</name>
</gene>
<dbReference type="AlphaFoldDB" id="A0A7U3YP19"/>
<accession>A0A7U3YP19</accession>
<sequence length="241" mass="26651">MSNLLRLLVIVLLLTVTAALPNRAKAAPPSADTVSPATRVLQVQKKYQQLRSLEFDFAQTTQTGGRIKQGSGHATFYRSAKTTSDGAGIMRWNYSEPIAQIIINDGKELSVYTPQDKQLLVSPVQDLESDITYAIFTGTKGLLDEFAVSAADALFLLNTPPAALDAVLLIPREPHPQVKRIQLWLNADHTLHRLLMEDHFGALTELTFSQVRFNTLPANDPRLVRSLLQLDLAPGTEIIRQ</sequence>
<keyword evidence="3" id="KW-0449">Lipoprotein</keyword>
<dbReference type="EMBL" id="CP002364">
    <property type="protein sequence ID" value="ADW18919.1"/>
    <property type="molecule type" value="Genomic_DNA"/>
</dbReference>